<organism evidence="1 2">
    <name type="scientific">Cereibacter changlensis</name>
    <dbReference type="NCBI Taxonomy" id="402884"/>
    <lineage>
        <taxon>Bacteria</taxon>
        <taxon>Pseudomonadati</taxon>
        <taxon>Pseudomonadota</taxon>
        <taxon>Alphaproteobacteria</taxon>
        <taxon>Rhodobacterales</taxon>
        <taxon>Paracoccaceae</taxon>
        <taxon>Cereibacter</taxon>
    </lineage>
</organism>
<dbReference type="EMBL" id="SWAU01000567">
    <property type="protein sequence ID" value="TKA93918.1"/>
    <property type="molecule type" value="Genomic_DNA"/>
</dbReference>
<comment type="caution">
    <text evidence="1">The sequence shown here is derived from an EMBL/GenBank/DDBJ whole genome shotgun (WGS) entry which is preliminary data.</text>
</comment>
<accession>A0A4U0YR14</accession>
<protein>
    <submittedName>
        <fullName evidence="1">Alcohol dehydrogenase</fullName>
    </submittedName>
</protein>
<sequence length="39" mass="4030">MPAFSFLTATEILFGRGQAAEAAPRAAALGRRVALLAGR</sequence>
<dbReference type="Proteomes" id="UP000306340">
    <property type="component" value="Unassembled WGS sequence"/>
</dbReference>
<reference evidence="1 2" key="1">
    <citation type="submission" date="2019-04" db="EMBL/GenBank/DDBJ databases">
        <title>Crypto-aerobic microbial life in anoxic (sulfidic) marine sediments.</title>
        <authorList>
            <person name="Bhattacharya S."/>
            <person name="Roy C."/>
            <person name="Mondal N."/>
            <person name="Sarkar J."/>
            <person name="Mandal S."/>
            <person name="Rameez M.J."/>
            <person name="Ghosh W."/>
        </authorList>
    </citation>
    <scope>NUCLEOTIDE SEQUENCE [LARGE SCALE GENOMIC DNA]</scope>
    <source>
        <strain evidence="1 2">SBBC</strain>
    </source>
</reference>
<dbReference type="AlphaFoldDB" id="A0A4U0YR14"/>
<gene>
    <name evidence="1" type="ORF">FAZ78_25255</name>
</gene>
<feature type="non-terminal residue" evidence="1">
    <location>
        <position position="39"/>
    </location>
</feature>
<evidence type="ECO:0000313" key="1">
    <source>
        <dbReference type="EMBL" id="TKA93918.1"/>
    </source>
</evidence>
<name>A0A4U0YR14_9RHOB</name>
<proteinExistence type="predicted"/>
<evidence type="ECO:0000313" key="2">
    <source>
        <dbReference type="Proteomes" id="UP000306340"/>
    </source>
</evidence>